<dbReference type="Gene3D" id="3.30.200.20">
    <property type="entry name" value="Phosphorylase Kinase, domain 1"/>
    <property type="match status" value="1"/>
</dbReference>
<keyword evidence="2 5" id="KW-0547">Nucleotide-binding</keyword>
<dbReference type="Pfam" id="PF00069">
    <property type="entry name" value="Pkinase"/>
    <property type="match status" value="1"/>
</dbReference>
<dbReference type="PANTHER" id="PTHR43289">
    <property type="entry name" value="MITOGEN-ACTIVATED PROTEIN KINASE KINASE KINASE 20-RELATED"/>
    <property type="match status" value="1"/>
</dbReference>
<dbReference type="InterPro" id="IPR000719">
    <property type="entry name" value="Prot_kinase_dom"/>
</dbReference>
<dbReference type="SUPFAM" id="SSF56112">
    <property type="entry name" value="Protein kinase-like (PK-like)"/>
    <property type="match status" value="1"/>
</dbReference>
<evidence type="ECO:0000256" key="4">
    <source>
        <dbReference type="ARBA" id="ARBA00022840"/>
    </source>
</evidence>
<dbReference type="SUPFAM" id="SSF48452">
    <property type="entry name" value="TPR-like"/>
    <property type="match status" value="1"/>
</dbReference>
<dbReference type="PROSITE" id="PS00107">
    <property type="entry name" value="PROTEIN_KINASE_ATP"/>
    <property type="match status" value="1"/>
</dbReference>
<dbReference type="AlphaFoldDB" id="Q5EUG2"/>
<dbReference type="Gene3D" id="1.10.510.10">
    <property type="entry name" value="Transferase(Phosphotransferase) domain 1"/>
    <property type="match status" value="1"/>
</dbReference>
<organism evidence="7">
    <name type="scientific">Gemmata sp. Wa1-1</name>
    <dbReference type="NCBI Taxonomy" id="235140"/>
    <lineage>
        <taxon>Bacteria</taxon>
        <taxon>Pseudomonadati</taxon>
        <taxon>Planctomycetota</taxon>
        <taxon>Planctomycetia</taxon>
        <taxon>Gemmatales</taxon>
        <taxon>Gemmataceae</taxon>
        <taxon>Gemmata</taxon>
    </lineage>
</organism>
<dbReference type="InterPro" id="IPR011990">
    <property type="entry name" value="TPR-like_helical_dom_sf"/>
</dbReference>
<dbReference type="GO" id="GO:0005524">
    <property type="term" value="F:ATP binding"/>
    <property type="evidence" value="ECO:0007669"/>
    <property type="project" value="UniProtKB-UniRule"/>
</dbReference>
<evidence type="ECO:0000256" key="1">
    <source>
        <dbReference type="ARBA" id="ARBA00022679"/>
    </source>
</evidence>
<evidence type="ECO:0000256" key="2">
    <source>
        <dbReference type="ARBA" id="ARBA00022741"/>
    </source>
</evidence>
<accession>Q5EUG2</accession>
<sequence length="752" mass="82579">MVGGRYVLEEPIGQGGMGTVYRARQTEPVRRDVAVKLIRPGMGSEQVLARFEAERQALAVMDHPNIAKVFDAGALGDGRPFFVMELVRGVPITAYCDDKHLPLRERLELFVPVCRAIQHAHQKGVIHRDIKPSNVLVSEVDGRAVPKVIDFGIAKATHGPLTERTLVTGLGAVVGTPEYMAPEQAAADGLDVDTRADVYALGVLLYELLTGSTPLTRQRVGRAALLEVLRLVREEEPPTPSSRLAGAETLPSIAANRRVEPRRLAAMIRGELDWVVMKALEKDRSRRYESASGLAGDVERYLADEVVEARPPSRRYRVGKFVRRNRGAVSTAVGFVVLLAAATGVSTWFAFKASAAEGQAVKDFERAERARVRAEDMLELTRGAIDQFGRRTANDNRLRGLPGVQRALFADTAKYHEQLNATYPGDPRLARDRARTRAYLGYIETEGGSSAVAREHLEAARAAQEELLTRQPGNRTYRNDLVTTRTYLGRLATVSKDPAGAVEHFDRAIALGEELLREVPTDTSVRTELSGAYQMAGADRFDARQYPAARAFYERSRDLESDLIRTDGASREHREGLAVALNGVGLACLRQSPRDLPAARRALEQAHALYTELEAAERDAFEYQYMAAAAQNNLIIVARAEGTTRPDEIHARFLKVIGTYERLAARSGAQRYRQSLAGAYDELASEARVAGAPAKALEWANKAWAVVEGLRTGDPASLDLDLIRNVQWNRAEAMAASGTRARHCPCGTSCSR</sequence>
<dbReference type="GO" id="GO:0004674">
    <property type="term" value="F:protein serine/threonine kinase activity"/>
    <property type="evidence" value="ECO:0007669"/>
    <property type="project" value="UniProtKB-KW"/>
</dbReference>
<dbReference type="InterPro" id="IPR011009">
    <property type="entry name" value="Kinase-like_dom_sf"/>
</dbReference>
<reference evidence="7" key="1">
    <citation type="journal article" date="2005" name="FEMS Microbiol. Lett.">
        <title>Eukaryotic signature proteins of Prosthecobacter dejongeii and Gemmata sp. Wa-1 as revealed by in silico analysis.</title>
        <authorList>
            <person name="Staley J.T."/>
            <person name="Bouzek H."/>
            <person name="Jenkins C."/>
        </authorList>
    </citation>
    <scope>NUCLEOTIDE SEQUENCE</scope>
    <source>
        <strain evidence="7">Wa1-1</strain>
    </source>
</reference>
<feature type="binding site" evidence="5">
    <location>
        <position position="36"/>
    </location>
    <ligand>
        <name>ATP</name>
        <dbReference type="ChEBI" id="CHEBI:30616"/>
    </ligand>
</feature>
<keyword evidence="3 7" id="KW-0418">Kinase</keyword>
<dbReference type="PROSITE" id="PS00108">
    <property type="entry name" value="PROTEIN_KINASE_ST"/>
    <property type="match status" value="1"/>
</dbReference>
<proteinExistence type="predicted"/>
<name>Q5EUG2_9BACT</name>
<evidence type="ECO:0000256" key="5">
    <source>
        <dbReference type="PROSITE-ProRule" id="PRU10141"/>
    </source>
</evidence>
<keyword evidence="4 5" id="KW-0067">ATP-binding</keyword>
<evidence type="ECO:0000256" key="3">
    <source>
        <dbReference type="ARBA" id="ARBA00022777"/>
    </source>
</evidence>
<reference evidence="7" key="2">
    <citation type="submission" date="2005-02" db="EMBL/GenBank/DDBJ databases">
        <authorList>
            <person name="Campbell J.W."/>
        </authorList>
    </citation>
    <scope>NUCLEOTIDE SEQUENCE</scope>
    <source>
        <strain evidence="7">Wa1-1</strain>
    </source>
</reference>
<dbReference type="CDD" id="cd14014">
    <property type="entry name" value="STKc_PknB_like"/>
    <property type="match status" value="1"/>
</dbReference>
<dbReference type="PROSITE" id="PS50011">
    <property type="entry name" value="PROTEIN_KINASE_DOM"/>
    <property type="match status" value="1"/>
</dbReference>
<feature type="domain" description="Protein kinase" evidence="6">
    <location>
        <begin position="6"/>
        <end position="302"/>
    </location>
</feature>
<evidence type="ECO:0000259" key="6">
    <source>
        <dbReference type="PROSITE" id="PS50011"/>
    </source>
</evidence>
<evidence type="ECO:0000313" key="7">
    <source>
        <dbReference type="EMBL" id="AAX07520.1"/>
    </source>
</evidence>
<dbReference type="Gene3D" id="1.25.40.10">
    <property type="entry name" value="Tetratricopeptide repeat domain"/>
    <property type="match status" value="1"/>
</dbReference>
<dbReference type="PANTHER" id="PTHR43289:SF6">
    <property type="entry name" value="SERINE_THREONINE-PROTEIN KINASE NEKL-3"/>
    <property type="match status" value="1"/>
</dbReference>
<dbReference type="EMBL" id="AY738493">
    <property type="protein sequence ID" value="AAX07520.1"/>
    <property type="molecule type" value="Genomic_DNA"/>
</dbReference>
<dbReference type="InterPro" id="IPR008271">
    <property type="entry name" value="Ser/Thr_kinase_AS"/>
</dbReference>
<keyword evidence="1" id="KW-0808">Transferase</keyword>
<keyword evidence="7" id="KW-0723">Serine/threonine-protein kinase</keyword>
<protein>
    <submittedName>
        <fullName evidence="7">Putative serine/threonine protein kinase</fullName>
    </submittedName>
</protein>
<dbReference type="SMART" id="SM00220">
    <property type="entry name" value="S_TKc"/>
    <property type="match status" value="1"/>
</dbReference>
<dbReference type="InterPro" id="IPR017441">
    <property type="entry name" value="Protein_kinase_ATP_BS"/>
</dbReference>